<dbReference type="Gene3D" id="3.40.50.720">
    <property type="entry name" value="NAD(P)-binding Rossmann-like Domain"/>
    <property type="match status" value="1"/>
</dbReference>
<name>A0ABV6IQW5_9PROT</name>
<organism evidence="3 4">
    <name type="scientific">Muricoccus vinaceus</name>
    <dbReference type="NCBI Taxonomy" id="424704"/>
    <lineage>
        <taxon>Bacteria</taxon>
        <taxon>Pseudomonadati</taxon>
        <taxon>Pseudomonadota</taxon>
        <taxon>Alphaproteobacteria</taxon>
        <taxon>Acetobacterales</taxon>
        <taxon>Roseomonadaceae</taxon>
        <taxon>Muricoccus</taxon>
    </lineage>
</organism>
<reference evidence="3 4" key="1">
    <citation type="submission" date="2024-09" db="EMBL/GenBank/DDBJ databases">
        <authorList>
            <person name="Sun Q."/>
            <person name="Mori K."/>
        </authorList>
    </citation>
    <scope>NUCLEOTIDE SEQUENCE [LARGE SCALE GENOMIC DNA]</scope>
    <source>
        <strain evidence="3 4">CCM 7468</strain>
    </source>
</reference>
<evidence type="ECO:0000313" key="3">
    <source>
        <dbReference type="EMBL" id="MFC0386001.1"/>
    </source>
</evidence>
<dbReference type="RefSeq" id="WP_377050142.1">
    <property type="nucleotide sequence ID" value="NZ_JBHLVZ010000021.1"/>
</dbReference>
<sequence>MAATEGGFHTLKAPIYDFSGQVVLVTGASSGMGLATAIAFAQAGAKVALADVKITAVEVIVAELVSAGHRAIAVGCDVSDDAQVSAMVERTVAEFGGPDVAFNNAGVMAQVALTADSTREEWDRVTGINLRGVWNYMRYELRQMQRQGGGAIVNNASVGALTGNPGIGAYIASKHGVVGLTQTAALEYVGHGIRINAVNPGVVDTQIARDVVKGDDQAYAEMVKQVPIRRAGRPEEIASAVLWLCSPGASYVIGQAITIDGGMTVP</sequence>
<dbReference type="PANTHER" id="PTHR24321">
    <property type="entry name" value="DEHYDROGENASES, SHORT CHAIN"/>
    <property type="match status" value="1"/>
</dbReference>
<keyword evidence="4" id="KW-1185">Reference proteome</keyword>
<dbReference type="Pfam" id="PF13561">
    <property type="entry name" value="adh_short_C2"/>
    <property type="match status" value="1"/>
</dbReference>
<accession>A0ABV6IQW5</accession>
<comment type="similarity">
    <text evidence="1">Belongs to the short-chain dehydrogenases/reductases (SDR) family.</text>
</comment>
<dbReference type="GO" id="GO:0016491">
    <property type="term" value="F:oxidoreductase activity"/>
    <property type="evidence" value="ECO:0007669"/>
    <property type="project" value="UniProtKB-KW"/>
</dbReference>
<proteinExistence type="inferred from homology"/>
<evidence type="ECO:0000256" key="2">
    <source>
        <dbReference type="ARBA" id="ARBA00023002"/>
    </source>
</evidence>
<evidence type="ECO:0000313" key="4">
    <source>
        <dbReference type="Proteomes" id="UP001589789"/>
    </source>
</evidence>
<comment type="caution">
    <text evidence="3">The sequence shown here is derived from an EMBL/GenBank/DDBJ whole genome shotgun (WGS) entry which is preliminary data.</text>
</comment>
<dbReference type="Proteomes" id="UP001589789">
    <property type="component" value="Unassembled WGS sequence"/>
</dbReference>
<keyword evidence="2 3" id="KW-0560">Oxidoreductase</keyword>
<dbReference type="EC" id="1.1.1.-" evidence="3"/>
<dbReference type="CDD" id="cd05233">
    <property type="entry name" value="SDR_c"/>
    <property type="match status" value="1"/>
</dbReference>
<dbReference type="PANTHER" id="PTHR24321:SF8">
    <property type="entry name" value="ESTRADIOL 17-BETA-DEHYDROGENASE 8-RELATED"/>
    <property type="match status" value="1"/>
</dbReference>
<evidence type="ECO:0000256" key="1">
    <source>
        <dbReference type="ARBA" id="ARBA00006484"/>
    </source>
</evidence>
<dbReference type="PRINTS" id="PR00081">
    <property type="entry name" value="GDHRDH"/>
</dbReference>
<gene>
    <name evidence="3" type="ORF">ACFFIC_10650</name>
</gene>
<dbReference type="NCBIfam" id="NF005559">
    <property type="entry name" value="PRK07231.1"/>
    <property type="match status" value="1"/>
</dbReference>
<dbReference type="InterPro" id="IPR036291">
    <property type="entry name" value="NAD(P)-bd_dom_sf"/>
</dbReference>
<dbReference type="EMBL" id="JBHLVZ010000021">
    <property type="protein sequence ID" value="MFC0386001.1"/>
    <property type="molecule type" value="Genomic_DNA"/>
</dbReference>
<dbReference type="PRINTS" id="PR00080">
    <property type="entry name" value="SDRFAMILY"/>
</dbReference>
<dbReference type="InterPro" id="IPR002347">
    <property type="entry name" value="SDR_fam"/>
</dbReference>
<protein>
    <submittedName>
        <fullName evidence="3">SDR family NAD(P)-dependent oxidoreductase</fullName>
        <ecNumber evidence="3">1.1.1.-</ecNumber>
    </submittedName>
</protein>
<dbReference type="SUPFAM" id="SSF51735">
    <property type="entry name" value="NAD(P)-binding Rossmann-fold domains"/>
    <property type="match status" value="1"/>
</dbReference>